<dbReference type="PROSITE" id="PS00870">
    <property type="entry name" value="CLPAB_1"/>
    <property type="match status" value="1"/>
</dbReference>
<evidence type="ECO:0000256" key="3">
    <source>
        <dbReference type="ARBA" id="ARBA00022737"/>
    </source>
</evidence>
<keyword evidence="6 11" id="KW-0175">Coiled coil</keyword>
<dbReference type="Pfam" id="PF17871">
    <property type="entry name" value="AAA_lid_9"/>
    <property type="match status" value="1"/>
</dbReference>
<proteinExistence type="inferred from homology"/>
<dbReference type="SMART" id="SM00382">
    <property type="entry name" value="AAA"/>
    <property type="match status" value="2"/>
</dbReference>
<protein>
    <recommendedName>
        <fullName evidence="2 11">Chaperone protein ClpB</fullName>
    </recommendedName>
</protein>
<dbReference type="InterPro" id="IPR036628">
    <property type="entry name" value="Clp_N_dom_sf"/>
</dbReference>
<dbReference type="InterPro" id="IPR041546">
    <property type="entry name" value="ClpA/ClpB_AAA_lid"/>
</dbReference>
<dbReference type="Pfam" id="PF07724">
    <property type="entry name" value="AAA_2"/>
    <property type="match status" value="1"/>
</dbReference>
<dbReference type="InterPro" id="IPR003959">
    <property type="entry name" value="ATPase_AAA_core"/>
</dbReference>
<comment type="subunit">
    <text evidence="8">Homohexamer. The oligomerization is ATP-dependent.</text>
</comment>
<evidence type="ECO:0000256" key="2">
    <source>
        <dbReference type="ARBA" id="ARBA00017574"/>
    </source>
</evidence>
<dbReference type="GO" id="GO:0006508">
    <property type="term" value="P:proteolysis"/>
    <property type="evidence" value="ECO:0007669"/>
    <property type="project" value="UniProtKB-KW"/>
</dbReference>
<dbReference type="InterPro" id="IPR019489">
    <property type="entry name" value="Clp_ATPase_C"/>
</dbReference>
<dbReference type="PROSITE" id="PS51903">
    <property type="entry name" value="CLP_R"/>
    <property type="match status" value="1"/>
</dbReference>
<dbReference type="Gene3D" id="1.10.8.60">
    <property type="match status" value="1"/>
</dbReference>
<dbReference type="InterPro" id="IPR003593">
    <property type="entry name" value="AAA+_ATPase"/>
</dbReference>
<evidence type="ECO:0000259" key="12">
    <source>
        <dbReference type="PROSITE" id="PS51903"/>
    </source>
</evidence>
<dbReference type="PRINTS" id="PR00300">
    <property type="entry name" value="CLPPROTEASEA"/>
</dbReference>
<dbReference type="InterPro" id="IPR018368">
    <property type="entry name" value="ClpA/B_CS1"/>
</dbReference>
<dbReference type="GO" id="GO:0016887">
    <property type="term" value="F:ATP hydrolysis activity"/>
    <property type="evidence" value="ECO:0007669"/>
    <property type="project" value="InterPro"/>
</dbReference>
<dbReference type="GO" id="GO:0034605">
    <property type="term" value="P:cellular response to heat"/>
    <property type="evidence" value="ECO:0007669"/>
    <property type="project" value="TreeGrafter"/>
</dbReference>
<dbReference type="InterPro" id="IPR017730">
    <property type="entry name" value="Chaperonin_ClpB"/>
</dbReference>
<dbReference type="SUPFAM" id="SSF81923">
    <property type="entry name" value="Double Clp-N motif"/>
    <property type="match status" value="1"/>
</dbReference>
<dbReference type="NCBIfam" id="TIGR03346">
    <property type="entry name" value="chaperone_ClpB"/>
    <property type="match status" value="1"/>
</dbReference>
<keyword evidence="3 9" id="KW-0677">Repeat</keyword>
<dbReference type="GO" id="GO:0042026">
    <property type="term" value="P:protein refolding"/>
    <property type="evidence" value="ECO:0007669"/>
    <property type="project" value="UniProtKB-UniRule"/>
</dbReference>
<keyword evidence="11" id="KW-0963">Cytoplasm</keyword>
<accession>A0A1H5Y4S0</accession>
<keyword evidence="11" id="KW-0346">Stress response</keyword>
<name>A0A1H5Y4S0_9BACT</name>
<dbReference type="FunFam" id="3.40.50.300:FF:000120">
    <property type="entry name" value="ATP-dependent chaperone ClpB"/>
    <property type="match status" value="1"/>
</dbReference>
<feature type="domain" description="Clp R" evidence="12">
    <location>
        <begin position="5"/>
        <end position="149"/>
    </location>
</feature>
<dbReference type="Pfam" id="PF10431">
    <property type="entry name" value="ClpB_D2-small"/>
    <property type="match status" value="1"/>
</dbReference>
<keyword evidence="14" id="KW-1185">Reference proteome</keyword>
<evidence type="ECO:0000256" key="11">
    <source>
        <dbReference type="RuleBase" id="RU362034"/>
    </source>
</evidence>
<dbReference type="PANTHER" id="PTHR11638">
    <property type="entry name" value="ATP-DEPENDENT CLP PROTEASE"/>
    <property type="match status" value="1"/>
</dbReference>
<dbReference type="InterPro" id="IPR050130">
    <property type="entry name" value="ClpA_ClpB"/>
</dbReference>
<dbReference type="GO" id="GO:0008233">
    <property type="term" value="F:peptidase activity"/>
    <property type="evidence" value="ECO:0007669"/>
    <property type="project" value="UniProtKB-KW"/>
</dbReference>
<comment type="function">
    <text evidence="11">Part of a stress-induced multi-chaperone system, it is involved in the recovery of the cell from heat-induced damage, in cooperation with DnaK, DnaJ and GrpE.</text>
</comment>
<dbReference type="InterPro" id="IPR004176">
    <property type="entry name" value="Clp_R_N"/>
</dbReference>
<dbReference type="AlphaFoldDB" id="A0A1H5Y4S0"/>
<dbReference type="GO" id="GO:0005737">
    <property type="term" value="C:cytoplasm"/>
    <property type="evidence" value="ECO:0007669"/>
    <property type="project" value="UniProtKB-SubCell"/>
</dbReference>
<dbReference type="Gene3D" id="3.40.50.300">
    <property type="entry name" value="P-loop containing nucleotide triphosphate hydrolases"/>
    <property type="match status" value="3"/>
</dbReference>
<evidence type="ECO:0000256" key="9">
    <source>
        <dbReference type="PROSITE-ProRule" id="PRU01251"/>
    </source>
</evidence>
<keyword evidence="13" id="KW-0378">Hydrolase</keyword>
<dbReference type="CDD" id="cd19499">
    <property type="entry name" value="RecA-like_ClpB_Hsp104-like"/>
    <property type="match status" value="1"/>
</dbReference>
<dbReference type="InterPro" id="IPR027417">
    <property type="entry name" value="P-loop_NTPase"/>
</dbReference>
<comment type="subcellular location">
    <subcellularLocation>
        <location evidence="11">Cytoplasm</location>
    </subcellularLocation>
</comment>
<dbReference type="EMBL" id="FNVA01000003">
    <property type="protein sequence ID" value="SEG18908.1"/>
    <property type="molecule type" value="Genomic_DNA"/>
</dbReference>
<gene>
    <name evidence="11" type="primary">clpB</name>
    <name evidence="13" type="ORF">SAMN05421819_2120</name>
</gene>
<sequence length="893" mass="98899">MAIKWDKLTVKSQEALQAAQGHAAENGNPEVLPLHLITALLEDKEGVVLPVLEKVGVPPQQLLAQANQVIDRLPKVQGAAQQPSLSAALTRVLDQAFKEADNFKDDYVSTEHLLLALAQQKGDLVRDALAAHGADHDAILKALQVVRGSQRVTDQNPEGKFQALAKYAKDLTELARRGKLDPVIGRDEEIRRVVQVLSRRTKNNPVLIGEPGVGKTAIVEGLARRIFQGDVPEILRDKRVISLDLGSMLAGAKFRGEFEDRLKAVLKEIEESNGQVILFIDELHTLVGAGAAEGAIDASNMLKPALARGELRAIGATTLNEYRKYIEKDAALERRFQIVYVGEPNVEDTIAILRGLRERYETHHKVRIKDSAIVAAAELSHRYISDRFLPDKAIDLVDEAAAALAIQIGSVPVEIDDLERRAVSLEIEKNALTRENDPNSQARLTEVDRELAEVRERAAGLRARWQKEKGAIGEIASLKEKLEALRFEAEQATRKGELQRAAELQYGEIPNLERQLRQLTATQDGLVAAEKSLHNAGAPHLDSEMWDGPRRLLKEEVDEEDIAKIVSKWTGVPVAKMLEGEVQKLTQMEDRLRERVVGQDEALTVVANAIRRSRAGLSDPKRPIGSFIFLGPTGVGKTETARALAEFLFDDEQAMVRIDMSEYMEKHAVARLIGAPPGYVGFDEGGQLTEAVRRRPYAVILFDEIEKAHPDVFNVLLQVLDDGRLTDSKGRTVDFKNTVIILTSNIGASNLSTAWAQGEQGFEDAKSRVMDELRKHFRPEFLNRVDDVVVFHPLGDSQLEHIVDLRLNDLRKLLEARHITLDLTEAARKAIFKAGYDRAYGARPLKRAIQRLVQDPLAMKILDGTVLHGDTVKIDAVDGKLTFNPANRAHVGA</sequence>
<evidence type="ECO:0000256" key="4">
    <source>
        <dbReference type="ARBA" id="ARBA00022741"/>
    </source>
</evidence>
<dbReference type="PANTHER" id="PTHR11638:SF18">
    <property type="entry name" value="HEAT SHOCK PROTEIN 104"/>
    <property type="match status" value="1"/>
</dbReference>
<dbReference type="OrthoDB" id="9803641at2"/>
<evidence type="ECO:0000256" key="6">
    <source>
        <dbReference type="ARBA" id="ARBA00023054"/>
    </source>
</evidence>
<dbReference type="Pfam" id="PF02861">
    <property type="entry name" value="Clp_N"/>
    <property type="match status" value="1"/>
</dbReference>
<organism evidence="13 14">
    <name type="scientific">Bryocella elongata</name>
    <dbReference type="NCBI Taxonomy" id="863522"/>
    <lineage>
        <taxon>Bacteria</taxon>
        <taxon>Pseudomonadati</taxon>
        <taxon>Acidobacteriota</taxon>
        <taxon>Terriglobia</taxon>
        <taxon>Terriglobales</taxon>
        <taxon>Acidobacteriaceae</taxon>
        <taxon>Bryocella</taxon>
    </lineage>
</organism>
<keyword evidence="13" id="KW-0645">Protease</keyword>
<dbReference type="FunFam" id="3.40.50.300:FF:000025">
    <property type="entry name" value="ATP-dependent Clp protease subunit"/>
    <property type="match status" value="1"/>
</dbReference>
<dbReference type="Proteomes" id="UP000236728">
    <property type="component" value="Unassembled WGS sequence"/>
</dbReference>
<keyword evidence="4 10" id="KW-0547">Nucleotide-binding</keyword>
<comment type="subunit">
    <text evidence="11">Homohexamer; The oligomerization is ATP-dependent.</text>
</comment>
<dbReference type="GO" id="GO:0005524">
    <property type="term" value="F:ATP binding"/>
    <property type="evidence" value="ECO:0007669"/>
    <property type="project" value="UniProtKB-UniRule"/>
</dbReference>
<dbReference type="PROSITE" id="PS00871">
    <property type="entry name" value="CLPAB_2"/>
    <property type="match status" value="1"/>
</dbReference>
<evidence type="ECO:0000256" key="10">
    <source>
        <dbReference type="RuleBase" id="RU004432"/>
    </source>
</evidence>
<reference evidence="13 14" key="1">
    <citation type="submission" date="2016-10" db="EMBL/GenBank/DDBJ databases">
        <authorList>
            <person name="de Groot N.N."/>
        </authorList>
    </citation>
    <scope>NUCLEOTIDE SEQUENCE [LARGE SCALE GENOMIC DNA]</scope>
    <source>
        <strain evidence="13 14">DSM 22489</strain>
    </source>
</reference>
<dbReference type="CDD" id="cd00009">
    <property type="entry name" value="AAA"/>
    <property type="match status" value="1"/>
</dbReference>
<evidence type="ECO:0000256" key="1">
    <source>
        <dbReference type="ARBA" id="ARBA00008675"/>
    </source>
</evidence>
<evidence type="ECO:0000313" key="14">
    <source>
        <dbReference type="Proteomes" id="UP000236728"/>
    </source>
</evidence>
<keyword evidence="7 10" id="KW-0143">Chaperone</keyword>
<feature type="coiled-coil region" evidence="11">
    <location>
        <begin position="415"/>
        <end position="495"/>
    </location>
</feature>
<dbReference type="SMART" id="SM01086">
    <property type="entry name" value="ClpB_D2-small"/>
    <property type="match status" value="1"/>
</dbReference>
<dbReference type="RefSeq" id="WP_103933014.1">
    <property type="nucleotide sequence ID" value="NZ_FNVA01000003.1"/>
</dbReference>
<evidence type="ECO:0000256" key="7">
    <source>
        <dbReference type="ARBA" id="ARBA00023186"/>
    </source>
</evidence>
<dbReference type="SUPFAM" id="SSF52540">
    <property type="entry name" value="P-loop containing nucleoside triphosphate hydrolases"/>
    <property type="match status" value="2"/>
</dbReference>
<comment type="similarity">
    <text evidence="1 10">Belongs to the ClpA/ClpB family.</text>
</comment>
<dbReference type="FunFam" id="3.40.50.300:FF:000010">
    <property type="entry name" value="Chaperone clpB 1, putative"/>
    <property type="match status" value="1"/>
</dbReference>
<evidence type="ECO:0000256" key="5">
    <source>
        <dbReference type="ARBA" id="ARBA00022840"/>
    </source>
</evidence>
<dbReference type="Pfam" id="PF00004">
    <property type="entry name" value="AAA"/>
    <property type="match status" value="1"/>
</dbReference>
<dbReference type="InterPro" id="IPR028299">
    <property type="entry name" value="ClpA/B_CS2"/>
</dbReference>
<dbReference type="InterPro" id="IPR001270">
    <property type="entry name" value="ClpA/B"/>
</dbReference>
<evidence type="ECO:0000313" key="13">
    <source>
        <dbReference type="EMBL" id="SEG18908.1"/>
    </source>
</evidence>
<evidence type="ECO:0000256" key="8">
    <source>
        <dbReference type="ARBA" id="ARBA00026057"/>
    </source>
</evidence>
<keyword evidence="5 10" id="KW-0067">ATP-binding</keyword>
<dbReference type="Gene3D" id="1.10.1780.10">
    <property type="entry name" value="Clp, N-terminal domain"/>
    <property type="match status" value="1"/>
</dbReference>